<evidence type="ECO:0000256" key="1">
    <source>
        <dbReference type="SAM" id="Coils"/>
    </source>
</evidence>
<name>A0AAD4Q5P4_9EURO</name>
<accession>A0AAD4Q5P4</accession>
<feature type="compositionally biased region" description="Pro residues" evidence="2">
    <location>
        <begin position="368"/>
        <end position="414"/>
    </location>
</feature>
<feature type="region of interest" description="Disordered" evidence="2">
    <location>
        <begin position="482"/>
        <end position="526"/>
    </location>
</feature>
<feature type="compositionally biased region" description="Polar residues" evidence="2">
    <location>
        <begin position="40"/>
        <end position="50"/>
    </location>
</feature>
<dbReference type="RefSeq" id="XP_046077213.1">
    <property type="nucleotide sequence ID" value="XM_046213659.1"/>
</dbReference>
<feature type="compositionally biased region" description="Low complexity" evidence="2">
    <location>
        <begin position="10"/>
        <end position="28"/>
    </location>
</feature>
<evidence type="ECO:0000256" key="2">
    <source>
        <dbReference type="SAM" id="MobiDB-lite"/>
    </source>
</evidence>
<reference evidence="3" key="1">
    <citation type="submission" date="2021-12" db="EMBL/GenBank/DDBJ databases">
        <title>Convergent genome expansion in fungi linked to evolution of root-endophyte symbiosis.</title>
        <authorList>
            <consortium name="DOE Joint Genome Institute"/>
            <person name="Ke Y.-H."/>
            <person name="Bonito G."/>
            <person name="Liao H.-L."/>
            <person name="Looney B."/>
            <person name="Rojas-Flechas A."/>
            <person name="Nash J."/>
            <person name="Hameed K."/>
            <person name="Schadt C."/>
            <person name="Martin F."/>
            <person name="Crous P.W."/>
            <person name="Miettinen O."/>
            <person name="Magnuson J.K."/>
            <person name="Labbe J."/>
            <person name="Jacobson D."/>
            <person name="Doktycz M.J."/>
            <person name="Veneault-Fourrey C."/>
            <person name="Kuo A."/>
            <person name="Mondo S."/>
            <person name="Calhoun S."/>
            <person name="Riley R."/>
            <person name="Ohm R."/>
            <person name="LaButti K."/>
            <person name="Andreopoulos B."/>
            <person name="Pangilinan J."/>
            <person name="Nolan M."/>
            <person name="Tritt A."/>
            <person name="Clum A."/>
            <person name="Lipzen A."/>
            <person name="Daum C."/>
            <person name="Barry K."/>
            <person name="Grigoriev I.V."/>
            <person name="Vilgalys R."/>
        </authorList>
    </citation>
    <scope>NUCLEOTIDE SEQUENCE</scope>
    <source>
        <strain evidence="3">PMI_201</strain>
    </source>
</reference>
<dbReference type="Proteomes" id="UP001201262">
    <property type="component" value="Unassembled WGS sequence"/>
</dbReference>
<comment type="caution">
    <text evidence="3">The sequence shown here is derived from an EMBL/GenBank/DDBJ whole genome shotgun (WGS) entry which is preliminary data.</text>
</comment>
<dbReference type="AlphaFoldDB" id="A0AAD4Q5P4"/>
<keyword evidence="4" id="KW-1185">Reference proteome</keyword>
<feature type="compositionally biased region" description="Polar residues" evidence="2">
    <location>
        <begin position="114"/>
        <end position="129"/>
    </location>
</feature>
<feature type="region of interest" description="Disordered" evidence="2">
    <location>
        <begin position="1"/>
        <end position="147"/>
    </location>
</feature>
<feature type="coiled-coil region" evidence="1">
    <location>
        <begin position="536"/>
        <end position="564"/>
    </location>
</feature>
<dbReference type="EMBL" id="JAJTJA010000002">
    <property type="protein sequence ID" value="KAH8704195.1"/>
    <property type="molecule type" value="Genomic_DNA"/>
</dbReference>
<feature type="region of interest" description="Disordered" evidence="2">
    <location>
        <begin position="286"/>
        <end position="419"/>
    </location>
</feature>
<keyword evidence="1" id="KW-0175">Coiled coil</keyword>
<gene>
    <name evidence="3" type="ORF">BGW36DRAFT_355567</name>
</gene>
<sequence>MFPWQGEGKSSVMSSNSTSASQQQQQKSKGAHLRWRSATFWRNQTTDSQDSEQRSSNKASDKSSAEPTRARGTSKPDSPGEEIASSESRASPIDVDEDEDEDGISEGGDIEPSAQDTQHTATHSASNTKPNPDSSTSTGPPPTAHSVPAANKAAILQRLSEGTMPPNRHYGRRLNAKEEVKLFEICNRHSKSFGERSKICEWWKTIANDFCNEHGGPYSWHSVRRKVELVTKQRIQTISDQEEGRDDRRAKDDRFSEELCRVLDEWIPVWKRFEESEKRRIEVRDYRSTAKKRKEPPTTPQGHVPWHASAQRWRNYTPSDPRYPASPAAYPHPQMGSSPATPVQPGFHASGGVKLPEGYDTMFRGPQQPTPPSQAPPMPIPYPPPPPHFSTSLGPPPPLPPQHPSQQHPQPPNGPVLAGIQNAAVNNSSETSVTTAVLETLSKLNKHLEQAASSGTDKSNATTTSPIVTALANAVGVTIAGNKTSETTATETEKSPAPPETDTSPSPNNLATASNSTPYPSSLTGSDLSKLKEALKEEIRKEFQTELRKLNEAFQERLSAMEQTQEMIVEMLRQEPGRESS</sequence>
<protein>
    <submittedName>
        <fullName evidence="3">Uncharacterized protein</fullName>
    </submittedName>
</protein>
<feature type="compositionally biased region" description="Basic and acidic residues" evidence="2">
    <location>
        <begin position="51"/>
        <end position="64"/>
    </location>
</feature>
<feature type="compositionally biased region" description="Polar residues" evidence="2">
    <location>
        <begin position="502"/>
        <end position="526"/>
    </location>
</feature>
<evidence type="ECO:0000313" key="4">
    <source>
        <dbReference type="Proteomes" id="UP001201262"/>
    </source>
</evidence>
<organism evidence="3 4">
    <name type="scientific">Talaromyces proteolyticus</name>
    <dbReference type="NCBI Taxonomy" id="1131652"/>
    <lineage>
        <taxon>Eukaryota</taxon>
        <taxon>Fungi</taxon>
        <taxon>Dikarya</taxon>
        <taxon>Ascomycota</taxon>
        <taxon>Pezizomycotina</taxon>
        <taxon>Eurotiomycetes</taxon>
        <taxon>Eurotiomycetidae</taxon>
        <taxon>Eurotiales</taxon>
        <taxon>Trichocomaceae</taxon>
        <taxon>Talaromyces</taxon>
        <taxon>Talaromyces sect. Bacilispori</taxon>
    </lineage>
</organism>
<feature type="compositionally biased region" description="Acidic residues" evidence="2">
    <location>
        <begin position="94"/>
        <end position="104"/>
    </location>
</feature>
<proteinExistence type="predicted"/>
<evidence type="ECO:0000313" key="3">
    <source>
        <dbReference type="EMBL" id="KAH8704195.1"/>
    </source>
</evidence>
<dbReference type="GeneID" id="70243946"/>